<gene>
    <name evidence="1" type="ORF">BDM02DRAFT_2890121</name>
</gene>
<comment type="caution">
    <text evidence="1">The sequence shown here is derived from an EMBL/GenBank/DDBJ whole genome shotgun (WGS) entry which is preliminary data.</text>
</comment>
<dbReference type="EMBL" id="MU118048">
    <property type="protein sequence ID" value="KAF9646817.1"/>
    <property type="molecule type" value="Genomic_DNA"/>
</dbReference>
<dbReference type="Proteomes" id="UP000886501">
    <property type="component" value="Unassembled WGS sequence"/>
</dbReference>
<protein>
    <submittedName>
        <fullName evidence="1">Uncharacterized protein</fullName>
    </submittedName>
</protein>
<evidence type="ECO:0000313" key="2">
    <source>
        <dbReference type="Proteomes" id="UP000886501"/>
    </source>
</evidence>
<reference evidence="1" key="1">
    <citation type="submission" date="2019-10" db="EMBL/GenBank/DDBJ databases">
        <authorList>
            <consortium name="DOE Joint Genome Institute"/>
            <person name="Kuo A."/>
            <person name="Miyauchi S."/>
            <person name="Kiss E."/>
            <person name="Drula E."/>
            <person name="Kohler A."/>
            <person name="Sanchez-Garcia M."/>
            <person name="Andreopoulos B."/>
            <person name="Barry K.W."/>
            <person name="Bonito G."/>
            <person name="Buee M."/>
            <person name="Carver A."/>
            <person name="Chen C."/>
            <person name="Cichocki N."/>
            <person name="Clum A."/>
            <person name="Culley D."/>
            <person name="Crous P.W."/>
            <person name="Fauchery L."/>
            <person name="Girlanda M."/>
            <person name="Hayes R."/>
            <person name="Keri Z."/>
            <person name="Labutti K."/>
            <person name="Lipzen A."/>
            <person name="Lombard V."/>
            <person name="Magnuson J."/>
            <person name="Maillard F."/>
            <person name="Morin E."/>
            <person name="Murat C."/>
            <person name="Nolan M."/>
            <person name="Ohm R."/>
            <person name="Pangilinan J."/>
            <person name="Pereira M."/>
            <person name="Perotto S."/>
            <person name="Peter M."/>
            <person name="Riley R."/>
            <person name="Sitrit Y."/>
            <person name="Stielow B."/>
            <person name="Szollosi G."/>
            <person name="Zifcakova L."/>
            <person name="Stursova M."/>
            <person name="Spatafora J.W."/>
            <person name="Tedersoo L."/>
            <person name="Vaario L.-M."/>
            <person name="Yamada A."/>
            <person name="Yan M."/>
            <person name="Wang P."/>
            <person name="Xu J."/>
            <person name="Bruns T."/>
            <person name="Baldrian P."/>
            <person name="Vilgalys R."/>
            <person name="Henrissat B."/>
            <person name="Grigoriev I.V."/>
            <person name="Hibbett D."/>
            <person name="Nagy L.G."/>
            <person name="Martin F.M."/>
        </authorList>
    </citation>
    <scope>NUCLEOTIDE SEQUENCE</scope>
    <source>
        <strain evidence="1">P2</strain>
    </source>
</reference>
<organism evidence="1 2">
    <name type="scientific">Thelephora ganbajun</name>
    <name type="common">Ganba fungus</name>
    <dbReference type="NCBI Taxonomy" id="370292"/>
    <lineage>
        <taxon>Eukaryota</taxon>
        <taxon>Fungi</taxon>
        <taxon>Dikarya</taxon>
        <taxon>Basidiomycota</taxon>
        <taxon>Agaricomycotina</taxon>
        <taxon>Agaricomycetes</taxon>
        <taxon>Thelephorales</taxon>
        <taxon>Thelephoraceae</taxon>
        <taxon>Thelephora</taxon>
    </lineage>
</organism>
<reference evidence="1" key="2">
    <citation type="journal article" date="2020" name="Nat. Commun.">
        <title>Large-scale genome sequencing of mycorrhizal fungi provides insights into the early evolution of symbiotic traits.</title>
        <authorList>
            <person name="Miyauchi S."/>
            <person name="Kiss E."/>
            <person name="Kuo A."/>
            <person name="Drula E."/>
            <person name="Kohler A."/>
            <person name="Sanchez-Garcia M."/>
            <person name="Morin E."/>
            <person name="Andreopoulos B."/>
            <person name="Barry K.W."/>
            <person name="Bonito G."/>
            <person name="Buee M."/>
            <person name="Carver A."/>
            <person name="Chen C."/>
            <person name="Cichocki N."/>
            <person name="Clum A."/>
            <person name="Culley D."/>
            <person name="Crous P.W."/>
            <person name="Fauchery L."/>
            <person name="Girlanda M."/>
            <person name="Hayes R.D."/>
            <person name="Keri Z."/>
            <person name="LaButti K."/>
            <person name="Lipzen A."/>
            <person name="Lombard V."/>
            <person name="Magnuson J."/>
            <person name="Maillard F."/>
            <person name="Murat C."/>
            <person name="Nolan M."/>
            <person name="Ohm R.A."/>
            <person name="Pangilinan J."/>
            <person name="Pereira M.F."/>
            <person name="Perotto S."/>
            <person name="Peter M."/>
            <person name="Pfister S."/>
            <person name="Riley R."/>
            <person name="Sitrit Y."/>
            <person name="Stielow J.B."/>
            <person name="Szollosi G."/>
            <person name="Zifcakova L."/>
            <person name="Stursova M."/>
            <person name="Spatafora J.W."/>
            <person name="Tedersoo L."/>
            <person name="Vaario L.M."/>
            <person name="Yamada A."/>
            <person name="Yan M."/>
            <person name="Wang P."/>
            <person name="Xu J."/>
            <person name="Bruns T."/>
            <person name="Baldrian P."/>
            <person name="Vilgalys R."/>
            <person name="Dunand C."/>
            <person name="Henrissat B."/>
            <person name="Grigoriev I.V."/>
            <person name="Hibbett D."/>
            <person name="Nagy L.G."/>
            <person name="Martin F.M."/>
        </authorList>
    </citation>
    <scope>NUCLEOTIDE SEQUENCE</scope>
    <source>
        <strain evidence="1">P2</strain>
    </source>
</reference>
<name>A0ACB6ZB85_THEGA</name>
<sequence length="205" mass="21887">MYQGISYALGIPRGAIVAAFRERIPPSLPLFFPSHPSCLPVPPRTLPSSVPMPGLHLPRNAVSTPTVEDAQVQSQARAGCCVRGLGHLTSRVEVGLPRPTGQLISIDARGSFTLSWFSISQGSRIPVTATYPQSGRISRNLPSVKHARIAERGFGRFVVSPLSHPSLPPGVTSCCIISSLLVGEGDTDGSEVLVDCWSYRPHSPT</sequence>
<proteinExistence type="predicted"/>
<evidence type="ECO:0000313" key="1">
    <source>
        <dbReference type="EMBL" id="KAF9646817.1"/>
    </source>
</evidence>
<accession>A0ACB6ZB85</accession>
<keyword evidence="2" id="KW-1185">Reference proteome</keyword>